<dbReference type="EMBL" id="NJHN03000053">
    <property type="protein sequence ID" value="KAH9420190.1"/>
    <property type="molecule type" value="Genomic_DNA"/>
</dbReference>
<comment type="caution">
    <text evidence="2">The sequence shown here is derived from an EMBL/GenBank/DDBJ whole genome shotgun (WGS) entry which is preliminary data.</text>
</comment>
<evidence type="ECO:0000256" key="1">
    <source>
        <dbReference type="SAM" id="MobiDB-lite"/>
    </source>
</evidence>
<accession>A0ABQ8JCQ0</accession>
<reference evidence="2 3" key="2">
    <citation type="journal article" date="2022" name="Mol. Biol. Evol.">
        <title>Comparative Genomics Reveals Insights into the Divergent Evolution of Astigmatic Mites and Household Pest Adaptations.</title>
        <authorList>
            <person name="Xiong Q."/>
            <person name="Wan A.T."/>
            <person name="Liu X."/>
            <person name="Fung C.S."/>
            <person name="Xiao X."/>
            <person name="Malainual N."/>
            <person name="Hou J."/>
            <person name="Wang L."/>
            <person name="Wang M."/>
            <person name="Yang K.Y."/>
            <person name="Cui Y."/>
            <person name="Leung E.L."/>
            <person name="Nong W."/>
            <person name="Shin S.K."/>
            <person name="Au S.W."/>
            <person name="Jeong K.Y."/>
            <person name="Chew F.T."/>
            <person name="Hui J.H."/>
            <person name="Leung T.F."/>
            <person name="Tungtrongchitr A."/>
            <person name="Zhong N."/>
            <person name="Liu Z."/>
            <person name="Tsui S.K."/>
        </authorList>
    </citation>
    <scope>NUCLEOTIDE SEQUENCE [LARGE SCALE GENOMIC DNA]</scope>
    <source>
        <strain evidence="2">Derp</strain>
    </source>
</reference>
<organism evidence="2 3">
    <name type="scientific">Dermatophagoides pteronyssinus</name>
    <name type="common">European house dust mite</name>
    <dbReference type="NCBI Taxonomy" id="6956"/>
    <lineage>
        <taxon>Eukaryota</taxon>
        <taxon>Metazoa</taxon>
        <taxon>Ecdysozoa</taxon>
        <taxon>Arthropoda</taxon>
        <taxon>Chelicerata</taxon>
        <taxon>Arachnida</taxon>
        <taxon>Acari</taxon>
        <taxon>Acariformes</taxon>
        <taxon>Sarcoptiformes</taxon>
        <taxon>Astigmata</taxon>
        <taxon>Psoroptidia</taxon>
        <taxon>Analgoidea</taxon>
        <taxon>Pyroglyphidae</taxon>
        <taxon>Dermatophagoidinae</taxon>
        <taxon>Dermatophagoides</taxon>
    </lineage>
</organism>
<keyword evidence="3" id="KW-1185">Reference proteome</keyword>
<feature type="region of interest" description="Disordered" evidence="1">
    <location>
        <begin position="33"/>
        <end position="83"/>
    </location>
</feature>
<feature type="compositionally biased region" description="Basic residues" evidence="1">
    <location>
        <begin position="1"/>
        <end position="10"/>
    </location>
</feature>
<protein>
    <submittedName>
        <fullName evidence="2">Uncharacterized protein</fullName>
    </submittedName>
</protein>
<name>A0ABQ8JCQ0_DERPT</name>
<feature type="compositionally biased region" description="Basic and acidic residues" evidence="1">
    <location>
        <begin position="68"/>
        <end position="83"/>
    </location>
</feature>
<reference evidence="2 3" key="1">
    <citation type="journal article" date="2018" name="J. Allergy Clin. Immunol.">
        <title>High-quality assembly of Dermatophagoides pteronyssinus genome and transcriptome reveals a wide range of novel allergens.</title>
        <authorList>
            <person name="Liu X.Y."/>
            <person name="Yang K.Y."/>
            <person name="Wang M.Q."/>
            <person name="Kwok J.S."/>
            <person name="Zeng X."/>
            <person name="Yang Z."/>
            <person name="Xiao X.J."/>
            <person name="Lau C.P."/>
            <person name="Li Y."/>
            <person name="Huang Z.M."/>
            <person name="Ba J.G."/>
            <person name="Yim A.K."/>
            <person name="Ouyang C.Y."/>
            <person name="Ngai S.M."/>
            <person name="Chan T.F."/>
            <person name="Leung E.L."/>
            <person name="Liu L."/>
            <person name="Liu Z.G."/>
            <person name="Tsui S.K."/>
        </authorList>
    </citation>
    <scope>NUCLEOTIDE SEQUENCE [LARGE SCALE GENOMIC DNA]</scope>
    <source>
        <strain evidence="2">Derp</strain>
    </source>
</reference>
<evidence type="ECO:0000313" key="2">
    <source>
        <dbReference type="EMBL" id="KAH9420190.1"/>
    </source>
</evidence>
<gene>
    <name evidence="2" type="ORF">DERP_011524</name>
</gene>
<feature type="region of interest" description="Disordered" evidence="1">
    <location>
        <begin position="1"/>
        <end position="20"/>
    </location>
</feature>
<dbReference type="Proteomes" id="UP000887458">
    <property type="component" value="Unassembled WGS sequence"/>
</dbReference>
<proteinExistence type="predicted"/>
<sequence>MESNRNRIRKSSKESSSVSFSMMMMRNWTLKLNVGRRSRQNLVNDRNPINEIWSKKLSSSSSSSGNITEKKDDKQKNEKKISL</sequence>
<evidence type="ECO:0000313" key="3">
    <source>
        <dbReference type="Proteomes" id="UP000887458"/>
    </source>
</evidence>